<evidence type="ECO:0000256" key="1">
    <source>
        <dbReference type="ARBA" id="ARBA00007228"/>
    </source>
</evidence>
<comment type="similarity">
    <text evidence="1">Belongs to the class IV-like SAM-binding methyltransferase superfamily. RNA methyltransferase TrmH family.</text>
</comment>
<dbReference type="AlphaFoldDB" id="A0A1N6PC26"/>
<dbReference type="GO" id="GO:0160206">
    <property type="term" value="F:tRNA (cytidine(32)/uridine(32)-2'-O)-methyltransferase activity"/>
    <property type="evidence" value="ECO:0007669"/>
    <property type="project" value="UniProtKB-EC"/>
</dbReference>
<dbReference type="InterPro" id="IPR029028">
    <property type="entry name" value="Alpha/beta_knot_MTases"/>
</dbReference>
<keyword evidence="5" id="KW-0963">Cytoplasm</keyword>
<dbReference type="Gene3D" id="3.40.1280.10">
    <property type="match status" value="1"/>
</dbReference>
<evidence type="ECO:0000256" key="5">
    <source>
        <dbReference type="RuleBase" id="RU362024"/>
    </source>
</evidence>
<organism evidence="7 8">
    <name type="scientific">Alkalispirochaeta americana</name>
    <dbReference type="NCBI Taxonomy" id="159291"/>
    <lineage>
        <taxon>Bacteria</taxon>
        <taxon>Pseudomonadati</taxon>
        <taxon>Spirochaetota</taxon>
        <taxon>Spirochaetia</taxon>
        <taxon>Spirochaetales</taxon>
        <taxon>Spirochaetaceae</taxon>
        <taxon>Alkalispirochaeta</taxon>
    </lineage>
</organism>
<dbReference type="EC" id="2.1.1.200" evidence="5"/>
<dbReference type="InterPro" id="IPR001537">
    <property type="entry name" value="SpoU_MeTrfase"/>
</dbReference>
<comment type="catalytic activity">
    <reaction evidence="5">
        <text>cytidine(32) in tRNA + S-adenosyl-L-methionine = 2'-O-methylcytidine(32) in tRNA + S-adenosyl-L-homocysteine + H(+)</text>
        <dbReference type="Rhea" id="RHEA:42932"/>
        <dbReference type="Rhea" id="RHEA-COMP:10288"/>
        <dbReference type="Rhea" id="RHEA-COMP:10289"/>
        <dbReference type="ChEBI" id="CHEBI:15378"/>
        <dbReference type="ChEBI" id="CHEBI:57856"/>
        <dbReference type="ChEBI" id="CHEBI:59789"/>
        <dbReference type="ChEBI" id="CHEBI:74495"/>
        <dbReference type="ChEBI" id="CHEBI:82748"/>
        <dbReference type="EC" id="2.1.1.200"/>
    </reaction>
</comment>
<sequence>MIDIAIVLVEPARGGNVGASARAMKTMGFTDLRVVVPPEHCQEPLRSSVRTSEAKSFAHGSTDILDSARLFPSLEEALTDRDLVVGTTARRRGNRDDYYPPAELREMLSEGKRGERIALVFGREESGLSNRELSCCHVTTAIPMRASYPSLNLSQAVMVYCYELSPLCFQVHQPRQDADQPTLDALSRKAASTLWRLGFDPGRAVSRRIMERLGALQRIDTHLALSVINAIDQRLPGADHRCGEGLPVEDDLPGE</sequence>
<dbReference type="NCBIfam" id="TIGR00050">
    <property type="entry name" value="rRNA_methyl_1"/>
    <property type="match status" value="1"/>
</dbReference>
<evidence type="ECO:0000259" key="6">
    <source>
        <dbReference type="Pfam" id="PF00588"/>
    </source>
</evidence>
<dbReference type="GO" id="GO:0005829">
    <property type="term" value="C:cytosol"/>
    <property type="evidence" value="ECO:0007669"/>
    <property type="project" value="TreeGrafter"/>
</dbReference>
<dbReference type="RefSeq" id="WP_083943666.1">
    <property type="nucleotide sequence ID" value="NZ_FTMS01000002.1"/>
</dbReference>
<comment type="function">
    <text evidence="5">Catalyzes the formation of 2'O-methylated cytidine (Cm32) or 2'O-methylated uridine (Um32) at position 32 in tRNA.</text>
</comment>
<evidence type="ECO:0000313" key="8">
    <source>
        <dbReference type="Proteomes" id="UP000186400"/>
    </source>
</evidence>
<dbReference type="InterPro" id="IPR004384">
    <property type="entry name" value="RNA_MeTrfase_TrmJ/LasT"/>
</dbReference>
<dbReference type="STRING" id="159291.SAMN05920897_102229"/>
<feature type="domain" description="tRNA/rRNA methyltransferase SpoU type" evidence="6">
    <location>
        <begin position="4"/>
        <end position="162"/>
    </location>
</feature>
<reference evidence="7 8" key="1">
    <citation type="submission" date="2017-01" db="EMBL/GenBank/DDBJ databases">
        <authorList>
            <person name="Mah S.A."/>
            <person name="Swanson W.J."/>
            <person name="Moy G.W."/>
            <person name="Vacquier V.D."/>
        </authorList>
    </citation>
    <scope>NUCLEOTIDE SEQUENCE [LARGE SCALE GENOMIC DNA]</scope>
    <source>
        <strain evidence="7 8">ASpG1</strain>
    </source>
</reference>
<evidence type="ECO:0000313" key="7">
    <source>
        <dbReference type="EMBL" id="SIQ01827.1"/>
    </source>
</evidence>
<dbReference type="GO" id="GO:0106339">
    <property type="term" value="F:tRNA (cytidine(32)-2'-O)-methyltransferase activity"/>
    <property type="evidence" value="ECO:0007669"/>
    <property type="project" value="RHEA"/>
</dbReference>
<evidence type="ECO:0000256" key="4">
    <source>
        <dbReference type="ARBA" id="ARBA00022691"/>
    </source>
</evidence>
<dbReference type="NCBIfam" id="NF007752">
    <property type="entry name" value="PRK10433.1"/>
    <property type="match status" value="1"/>
</dbReference>
<accession>A0A1N6PC26</accession>
<dbReference type="PIRSF" id="PIRSF004808">
    <property type="entry name" value="LasT"/>
    <property type="match status" value="1"/>
</dbReference>
<keyword evidence="5" id="KW-0819">tRNA processing</keyword>
<dbReference type="SUPFAM" id="SSF75217">
    <property type="entry name" value="alpha/beta knot"/>
    <property type="match status" value="1"/>
</dbReference>
<dbReference type="GO" id="GO:0003723">
    <property type="term" value="F:RNA binding"/>
    <property type="evidence" value="ECO:0007669"/>
    <property type="project" value="InterPro"/>
</dbReference>
<protein>
    <recommendedName>
        <fullName evidence="5">tRNA (cytidine/uridine-2'-O-)-methyltransferase TrmJ</fullName>
        <ecNumber evidence="5">2.1.1.200</ecNumber>
    </recommendedName>
    <alternativeName>
        <fullName evidence="5">tRNA (cytidine(32)/uridine(32)-2'-O)-methyltransferase</fullName>
    </alternativeName>
    <alternativeName>
        <fullName evidence="5">tRNA Cm32/Um32 methyltransferase</fullName>
    </alternativeName>
</protein>
<keyword evidence="3 7" id="KW-0808">Transferase</keyword>
<comment type="subcellular location">
    <subcellularLocation>
        <location evidence="5">Cytoplasm</location>
    </subcellularLocation>
</comment>
<keyword evidence="8" id="KW-1185">Reference proteome</keyword>
<dbReference type="InterPro" id="IPR029026">
    <property type="entry name" value="tRNA_m1G_MTases_N"/>
</dbReference>
<dbReference type="Pfam" id="PF00588">
    <property type="entry name" value="SpoU_methylase"/>
    <property type="match status" value="1"/>
</dbReference>
<dbReference type="Proteomes" id="UP000186400">
    <property type="component" value="Unassembled WGS sequence"/>
</dbReference>
<dbReference type="GO" id="GO:0002128">
    <property type="term" value="P:tRNA nucleoside ribose methylation"/>
    <property type="evidence" value="ECO:0007669"/>
    <property type="project" value="TreeGrafter"/>
</dbReference>
<dbReference type="EMBL" id="FTMS01000002">
    <property type="protein sequence ID" value="SIQ01827.1"/>
    <property type="molecule type" value="Genomic_DNA"/>
</dbReference>
<keyword evidence="2 5" id="KW-0489">Methyltransferase</keyword>
<proteinExistence type="inferred from homology"/>
<dbReference type="PANTHER" id="PTHR42786">
    <property type="entry name" value="TRNA/RRNA METHYLTRANSFERASE"/>
    <property type="match status" value="1"/>
</dbReference>
<name>A0A1N6PC26_9SPIO</name>
<comment type="catalytic activity">
    <reaction evidence="5">
        <text>uridine(32) in tRNA + S-adenosyl-L-methionine = 2'-O-methyluridine(32) in tRNA + S-adenosyl-L-homocysteine + H(+)</text>
        <dbReference type="Rhea" id="RHEA:42936"/>
        <dbReference type="Rhea" id="RHEA-COMP:10107"/>
        <dbReference type="Rhea" id="RHEA-COMP:10290"/>
        <dbReference type="ChEBI" id="CHEBI:15378"/>
        <dbReference type="ChEBI" id="CHEBI:57856"/>
        <dbReference type="ChEBI" id="CHEBI:59789"/>
        <dbReference type="ChEBI" id="CHEBI:65315"/>
        <dbReference type="ChEBI" id="CHEBI:74478"/>
        <dbReference type="EC" id="2.1.1.200"/>
    </reaction>
</comment>
<gene>
    <name evidence="5" type="primary">trmJ</name>
    <name evidence="7" type="ORF">SAMN05920897_102229</name>
</gene>
<dbReference type="PANTHER" id="PTHR42786:SF1">
    <property type="entry name" value="TRNA (CYTIDINE_URIDINE-2'-O-)-METHYLTRANSFERASE TRMJ"/>
    <property type="match status" value="1"/>
</dbReference>
<evidence type="ECO:0000256" key="3">
    <source>
        <dbReference type="ARBA" id="ARBA00022679"/>
    </source>
</evidence>
<dbReference type="OrthoDB" id="9806346at2"/>
<comment type="subunit">
    <text evidence="5">Homodimer.</text>
</comment>
<evidence type="ECO:0000256" key="2">
    <source>
        <dbReference type="ARBA" id="ARBA00022603"/>
    </source>
</evidence>
<keyword evidence="4 5" id="KW-0949">S-adenosyl-L-methionine</keyword>
<dbReference type="CDD" id="cd18093">
    <property type="entry name" value="SpoU-like_TrmJ"/>
    <property type="match status" value="1"/>
</dbReference>